<proteinExistence type="predicted"/>
<reference evidence="1" key="1">
    <citation type="submission" date="2018-02" db="EMBL/GenBank/DDBJ databases">
        <title>Rhizophora mucronata_Transcriptome.</title>
        <authorList>
            <person name="Meera S.P."/>
            <person name="Sreeshan A."/>
            <person name="Augustine A."/>
        </authorList>
    </citation>
    <scope>NUCLEOTIDE SEQUENCE</scope>
    <source>
        <tissue evidence="1">Leaf</tissue>
    </source>
</reference>
<protein>
    <submittedName>
        <fullName evidence="1">Uncharacterized protein</fullName>
    </submittedName>
</protein>
<dbReference type="AlphaFoldDB" id="A0A2P2PRI3"/>
<sequence length="85" mass="10147">MRNKYKAIDVLEDHIYIPKMQRECFRKNMRQVENQMQNHLKQISPPSLSTPDCILFNPCLVTKDIQAFNQYPSMHNMNIKHLLCL</sequence>
<name>A0A2P2PRI3_RHIMU</name>
<dbReference type="EMBL" id="GGEC01076831">
    <property type="protein sequence ID" value="MBX57315.1"/>
    <property type="molecule type" value="Transcribed_RNA"/>
</dbReference>
<evidence type="ECO:0000313" key="1">
    <source>
        <dbReference type="EMBL" id="MBX57315.1"/>
    </source>
</evidence>
<organism evidence="1">
    <name type="scientific">Rhizophora mucronata</name>
    <name type="common">Asiatic mangrove</name>
    <dbReference type="NCBI Taxonomy" id="61149"/>
    <lineage>
        <taxon>Eukaryota</taxon>
        <taxon>Viridiplantae</taxon>
        <taxon>Streptophyta</taxon>
        <taxon>Embryophyta</taxon>
        <taxon>Tracheophyta</taxon>
        <taxon>Spermatophyta</taxon>
        <taxon>Magnoliopsida</taxon>
        <taxon>eudicotyledons</taxon>
        <taxon>Gunneridae</taxon>
        <taxon>Pentapetalae</taxon>
        <taxon>rosids</taxon>
        <taxon>fabids</taxon>
        <taxon>Malpighiales</taxon>
        <taxon>Rhizophoraceae</taxon>
        <taxon>Rhizophora</taxon>
    </lineage>
</organism>
<accession>A0A2P2PRI3</accession>